<dbReference type="EMBL" id="CQVU01000004">
    <property type="protein sequence ID" value="COA04056.1"/>
    <property type="molecule type" value="Genomic_DNA"/>
</dbReference>
<dbReference type="Proteomes" id="UP000042967">
    <property type="component" value="Unassembled WGS sequence"/>
</dbReference>
<evidence type="ECO:0000313" key="3">
    <source>
        <dbReference type="EMBL" id="VOG82725.1"/>
    </source>
</evidence>
<evidence type="ECO:0000313" key="6">
    <source>
        <dbReference type="Proteomes" id="UP000312530"/>
    </source>
</evidence>
<name>A0A0F7YA78_STREE</name>
<evidence type="ECO:0000313" key="1">
    <source>
        <dbReference type="EMBL" id="COA04056.1"/>
    </source>
</evidence>
<dbReference type="AlphaFoldDB" id="A0A0F7YA78"/>
<dbReference type="Proteomes" id="UP000312530">
    <property type="component" value="Unassembled WGS sequence"/>
</dbReference>
<protein>
    <submittedName>
        <fullName evidence="2">Uncharacterized protein</fullName>
    </submittedName>
</protein>
<gene>
    <name evidence="1" type="ORF">ERS020924_00713</name>
    <name evidence="2" type="ORF">SAMEA2627268_01856</name>
    <name evidence="3" type="ORF">SAMEA2696453_01529</name>
</gene>
<organism evidence="2 5">
    <name type="scientific">Streptococcus pneumoniae</name>
    <dbReference type="NCBI Taxonomy" id="1313"/>
    <lineage>
        <taxon>Bacteria</taxon>
        <taxon>Bacillati</taxon>
        <taxon>Bacillota</taxon>
        <taxon>Bacilli</taxon>
        <taxon>Lactobacillales</taxon>
        <taxon>Streptococcaceae</taxon>
        <taxon>Streptococcus</taxon>
    </lineage>
</organism>
<evidence type="ECO:0000313" key="5">
    <source>
        <dbReference type="Proteomes" id="UP000311381"/>
    </source>
</evidence>
<accession>A0A0F7YA78</accession>
<dbReference type="OMA" id="SEFEPFC"/>
<evidence type="ECO:0000313" key="4">
    <source>
        <dbReference type="Proteomes" id="UP000042967"/>
    </source>
</evidence>
<reference evidence="5 6" key="2">
    <citation type="submission" date="2019-04" db="EMBL/GenBank/DDBJ databases">
        <authorList>
            <consortium name="Pathogen Informatics"/>
        </authorList>
    </citation>
    <scope>NUCLEOTIDE SEQUENCE [LARGE SCALE GENOMIC DNA]</scope>
    <source>
        <strain evidence="5 6">GPSC47</strain>
    </source>
</reference>
<evidence type="ECO:0000313" key="2">
    <source>
        <dbReference type="EMBL" id="VMD00954.1"/>
    </source>
</evidence>
<dbReference type="Proteomes" id="UP000311381">
    <property type="component" value="Unassembled WGS sequence"/>
</dbReference>
<dbReference type="EMBL" id="CAAULE010000013">
    <property type="protein sequence ID" value="VOG82725.1"/>
    <property type="molecule type" value="Genomic_DNA"/>
</dbReference>
<sequence>MVGVFRQQALYPATATSHYPSKSTAGLQELVRGGQENV</sequence>
<reference evidence="1 4" key="1">
    <citation type="submission" date="2015-03" db="EMBL/GenBank/DDBJ databases">
        <authorList>
            <consortium name="Pathogen Informatics"/>
            <person name="Murphy D."/>
        </authorList>
    </citation>
    <scope>NUCLEOTIDE SEQUENCE [LARGE SCALE GENOMIC DNA]</scope>
    <source>
        <strain evidence="1 4">SMRU1414</strain>
    </source>
</reference>
<proteinExistence type="predicted"/>
<dbReference type="EMBL" id="CAAQRO010000015">
    <property type="protein sequence ID" value="VMD00954.1"/>
    <property type="molecule type" value="Genomic_DNA"/>
</dbReference>